<sequence>MLSIVKNPKNKVYRELLDICFQFCDEFQLVLRTDIDEDVSELENELKVLQNSFTVMKKESEWASTMLDGATADVYYFKTTENAKAILKKMSSSLFEWQMPDLPEDLSFYQNGKVWMSTSSHEELCFIYPQNKLETEKIKTINGLKIEEVED</sequence>
<dbReference type="AlphaFoldDB" id="A0AB39HUY6"/>
<feature type="coiled-coil region" evidence="1">
    <location>
        <begin position="32"/>
        <end position="59"/>
    </location>
</feature>
<name>A0AB39HUY6_9BACI</name>
<proteinExistence type="predicted"/>
<keyword evidence="1" id="KW-0175">Coiled coil</keyword>
<dbReference type="RefSeq" id="WP_368654479.1">
    <property type="nucleotide sequence ID" value="NZ_CP162599.1"/>
</dbReference>
<protein>
    <submittedName>
        <fullName evidence="2">Stage III sporulation protein AH</fullName>
    </submittedName>
</protein>
<evidence type="ECO:0000256" key="1">
    <source>
        <dbReference type="SAM" id="Coils"/>
    </source>
</evidence>
<dbReference type="EMBL" id="CP162599">
    <property type="protein sequence ID" value="XDK33801.1"/>
    <property type="molecule type" value="Genomic_DNA"/>
</dbReference>
<evidence type="ECO:0000313" key="2">
    <source>
        <dbReference type="EMBL" id="XDK33801.1"/>
    </source>
</evidence>
<accession>A0AB39HUY6</accession>
<reference evidence="2" key="1">
    <citation type="submission" date="2024-07" db="EMBL/GenBank/DDBJ databases">
        <title>Halotolerant mesophilic bacterium Ornithinibacillus sp. 4-3, sp. nov., isolated from soil.</title>
        <authorList>
            <person name="Sidarenka A.V."/>
            <person name="Guliayeva D.E."/>
            <person name="Leanovich S.I."/>
            <person name="Hileuskaya K.S."/>
            <person name="Akhremchuk A.E."/>
            <person name="Sikolenko M.A."/>
            <person name="Valentovich L.N."/>
        </authorList>
    </citation>
    <scope>NUCLEOTIDE SEQUENCE</scope>
    <source>
        <strain evidence="2">4-3</strain>
    </source>
</reference>
<organism evidence="2">
    <name type="scientific">Ornithinibacillus sp. 4-3</name>
    <dbReference type="NCBI Taxonomy" id="3231488"/>
    <lineage>
        <taxon>Bacteria</taxon>
        <taxon>Bacillati</taxon>
        <taxon>Bacillota</taxon>
        <taxon>Bacilli</taxon>
        <taxon>Bacillales</taxon>
        <taxon>Bacillaceae</taxon>
        <taxon>Ornithinibacillus</taxon>
    </lineage>
</organism>
<gene>
    <name evidence="2" type="ORF">AB4Y30_05460</name>
</gene>